<dbReference type="NCBIfam" id="NF007825">
    <property type="entry name" value="PRK10534.1"/>
    <property type="match status" value="1"/>
</dbReference>
<reference evidence="8 9" key="1">
    <citation type="submission" date="2006-03" db="EMBL/GenBank/DDBJ databases">
        <title>Complete sequence of Shewanella denitrificans OS217.</title>
        <authorList>
            <consortium name="US DOE Joint Genome Institute"/>
            <person name="Copeland A."/>
            <person name="Lucas S."/>
            <person name="Lapidus A."/>
            <person name="Barry K."/>
            <person name="Detter J.C."/>
            <person name="Glavina del Rio T."/>
            <person name="Hammon N."/>
            <person name="Israni S."/>
            <person name="Dalin E."/>
            <person name="Tice H."/>
            <person name="Pitluck S."/>
            <person name="Brettin T."/>
            <person name="Bruce D."/>
            <person name="Han C."/>
            <person name="Tapia R."/>
            <person name="Gilna P."/>
            <person name="Kiss H."/>
            <person name="Schmutz J."/>
            <person name="Larimer F."/>
            <person name="Land M."/>
            <person name="Hauser L."/>
            <person name="Kyrpides N."/>
            <person name="Lykidis A."/>
            <person name="Richardson P."/>
        </authorList>
    </citation>
    <scope>NUCLEOTIDE SEQUENCE [LARGE SCALE GENOMIC DNA]</scope>
    <source>
        <strain evidence="9">OS217 / ATCC BAA-1090 / DSM 15013</strain>
    </source>
</reference>
<dbReference type="FunFam" id="3.40.640.10:FF:000030">
    <property type="entry name" value="Low-specificity L-threonine aldolase"/>
    <property type="match status" value="1"/>
</dbReference>
<dbReference type="GO" id="GO:0008732">
    <property type="term" value="F:L-allo-threonine aldolase activity"/>
    <property type="evidence" value="ECO:0007669"/>
    <property type="project" value="TreeGrafter"/>
</dbReference>
<dbReference type="PIRSF" id="PIRSF017617">
    <property type="entry name" value="Thr_aldolase"/>
    <property type="match status" value="1"/>
</dbReference>
<dbReference type="InterPro" id="IPR023603">
    <property type="entry name" value="Low_specificity_L-TA-like"/>
</dbReference>
<evidence type="ECO:0000256" key="2">
    <source>
        <dbReference type="ARBA" id="ARBA00006966"/>
    </source>
</evidence>
<dbReference type="RefSeq" id="WP_011495805.1">
    <property type="nucleotide sequence ID" value="NC_007954.1"/>
</dbReference>
<evidence type="ECO:0000256" key="5">
    <source>
        <dbReference type="ARBA" id="ARBA00023239"/>
    </source>
</evidence>
<proteinExistence type="inferred from homology"/>
<dbReference type="InterPro" id="IPR015421">
    <property type="entry name" value="PyrdxlP-dep_Trfase_major"/>
</dbReference>
<dbReference type="STRING" id="318161.Sden_1361"/>
<dbReference type="InterPro" id="IPR001597">
    <property type="entry name" value="ArAA_b-elim_lyase/Thr_aldolase"/>
</dbReference>
<dbReference type="KEGG" id="sdn:Sden_1361"/>
<dbReference type="OrthoDB" id="9774495at2"/>
<sequence>MIDFRSDTVTQPTQAMRLAMASAEVGDDVYGDDPTVNDLQEMAADMFGFDSALFVSSGTQANLLALMAHCERGDEYICGQQAHNYKFEGGGAAVLGSIQPQPLTNQADGTILLAEIAAAIKPDDVHFARTRLLSLENTIGGKVLPQAYLAQAQTLAFDKGLKIHLDGARVANAAVAQGIKISDITQYFDSVSICLSKGLSAPVGSILLGDERLIAKAVRWRKMLGGGMRQVGILAAAAKLALTEQVERLSEDHANALFLAQGLAEMTAFSVDLQQVQTNIVFATLDKSYDPKRLTQALLKYNIHISAGTTVRFVTHKDISQQDVLHLLKVLTPCLAESRLVK</sequence>
<evidence type="ECO:0000256" key="1">
    <source>
        <dbReference type="ARBA" id="ARBA00001933"/>
    </source>
</evidence>
<dbReference type="eggNOG" id="COG2008">
    <property type="taxonomic scope" value="Bacteria"/>
</dbReference>
<dbReference type="GO" id="GO:0006545">
    <property type="term" value="P:glycine biosynthetic process"/>
    <property type="evidence" value="ECO:0007669"/>
    <property type="project" value="TreeGrafter"/>
</dbReference>
<dbReference type="Proteomes" id="UP000001982">
    <property type="component" value="Chromosome"/>
</dbReference>
<dbReference type="InterPro" id="IPR015424">
    <property type="entry name" value="PyrdxlP-dep_Trfase"/>
</dbReference>
<dbReference type="SUPFAM" id="SSF53383">
    <property type="entry name" value="PLP-dependent transferases"/>
    <property type="match status" value="1"/>
</dbReference>
<gene>
    <name evidence="8" type="ordered locus">Sden_1361</name>
</gene>
<dbReference type="InterPro" id="IPR015422">
    <property type="entry name" value="PyrdxlP-dep_Trfase_small"/>
</dbReference>
<organism evidence="8 9">
    <name type="scientific">Shewanella denitrificans (strain OS217 / ATCC BAA-1090 / DSM 15013)</name>
    <dbReference type="NCBI Taxonomy" id="318161"/>
    <lineage>
        <taxon>Bacteria</taxon>
        <taxon>Pseudomonadati</taxon>
        <taxon>Pseudomonadota</taxon>
        <taxon>Gammaproteobacteria</taxon>
        <taxon>Alteromonadales</taxon>
        <taxon>Shewanellaceae</taxon>
        <taxon>Shewanella</taxon>
    </lineage>
</organism>
<comment type="subunit">
    <text evidence="3">Homotetramer.</text>
</comment>
<comment type="cofactor">
    <cofactor evidence="1">
        <name>pyridoxal 5'-phosphate</name>
        <dbReference type="ChEBI" id="CHEBI:597326"/>
    </cofactor>
</comment>
<dbReference type="PANTHER" id="PTHR48097">
    <property type="entry name" value="L-THREONINE ALDOLASE-RELATED"/>
    <property type="match status" value="1"/>
</dbReference>
<dbReference type="PANTHER" id="PTHR48097:SF9">
    <property type="entry name" value="L-THREONINE ALDOLASE"/>
    <property type="match status" value="1"/>
</dbReference>
<dbReference type="HOGENOM" id="CLU_029381_0_3_6"/>
<accession>Q12PH9</accession>
<evidence type="ECO:0000256" key="3">
    <source>
        <dbReference type="ARBA" id="ARBA00011881"/>
    </source>
</evidence>
<dbReference type="GO" id="GO:0005829">
    <property type="term" value="C:cytosol"/>
    <property type="evidence" value="ECO:0007669"/>
    <property type="project" value="TreeGrafter"/>
</dbReference>
<evidence type="ECO:0000259" key="7">
    <source>
        <dbReference type="Pfam" id="PF01212"/>
    </source>
</evidence>
<dbReference type="EMBL" id="CP000302">
    <property type="protein sequence ID" value="ABE54647.1"/>
    <property type="molecule type" value="Genomic_DNA"/>
</dbReference>
<dbReference type="EC" id="4.1.2.5" evidence="8"/>
<dbReference type="Pfam" id="PF01212">
    <property type="entry name" value="Beta_elim_lyase"/>
    <property type="match status" value="1"/>
</dbReference>
<keyword evidence="5 8" id="KW-0456">Lyase</keyword>
<dbReference type="FunFam" id="3.90.1150.10:FF:000041">
    <property type="entry name" value="Low-specificity L-threonine aldolase"/>
    <property type="match status" value="1"/>
</dbReference>
<evidence type="ECO:0000256" key="6">
    <source>
        <dbReference type="PIRSR" id="PIRSR017617-1"/>
    </source>
</evidence>
<feature type="domain" description="Aromatic amino acid beta-eliminating lyase/threonine aldolase" evidence="7">
    <location>
        <begin position="3"/>
        <end position="283"/>
    </location>
</feature>
<dbReference type="GO" id="GO:0006567">
    <property type="term" value="P:L-threonine catabolic process"/>
    <property type="evidence" value="ECO:0007669"/>
    <property type="project" value="TreeGrafter"/>
</dbReference>
<keyword evidence="4" id="KW-0663">Pyridoxal phosphate</keyword>
<evidence type="ECO:0000313" key="9">
    <source>
        <dbReference type="Proteomes" id="UP000001982"/>
    </source>
</evidence>
<dbReference type="Gene3D" id="3.90.1150.10">
    <property type="entry name" value="Aspartate Aminotransferase, domain 1"/>
    <property type="match status" value="1"/>
</dbReference>
<comment type="similarity">
    <text evidence="2">Belongs to the threonine aldolase family.</text>
</comment>
<dbReference type="CDD" id="cd06502">
    <property type="entry name" value="TA_like"/>
    <property type="match status" value="1"/>
</dbReference>
<evidence type="ECO:0000313" key="8">
    <source>
        <dbReference type="EMBL" id="ABE54647.1"/>
    </source>
</evidence>
<name>Q12PH9_SHEDO</name>
<dbReference type="NCBIfam" id="NF041359">
    <property type="entry name" value="GntG_guanitoxin"/>
    <property type="match status" value="1"/>
</dbReference>
<dbReference type="Gene3D" id="3.40.640.10">
    <property type="entry name" value="Type I PLP-dependent aspartate aminotransferase-like (Major domain)"/>
    <property type="match status" value="1"/>
</dbReference>
<feature type="modified residue" description="N6-(pyridoxal phosphate)lysine" evidence="6">
    <location>
        <position position="197"/>
    </location>
</feature>
<dbReference type="AlphaFoldDB" id="Q12PH9"/>
<evidence type="ECO:0000256" key="4">
    <source>
        <dbReference type="ARBA" id="ARBA00022898"/>
    </source>
</evidence>
<protein>
    <submittedName>
        <fullName evidence="8">L-threonine aldolase</fullName>
        <ecNumber evidence="8">4.1.2.5</ecNumber>
    </submittedName>
</protein>
<keyword evidence="9" id="KW-1185">Reference proteome</keyword>